<evidence type="ECO:0000313" key="5">
    <source>
        <dbReference type="Proteomes" id="UP000294558"/>
    </source>
</evidence>
<dbReference type="PRINTS" id="PR00080">
    <property type="entry name" value="SDRFAMILY"/>
</dbReference>
<protein>
    <submittedName>
        <fullName evidence="4">NAD(P)-dependent dehydrogenase (Short-subunit alcohol dehydrogenase family)</fullName>
    </submittedName>
</protein>
<proteinExistence type="inferred from homology"/>
<reference evidence="4 5" key="1">
    <citation type="submission" date="2019-03" db="EMBL/GenBank/DDBJ databases">
        <title>Sequencing the genomes of 1000 actinobacteria strains.</title>
        <authorList>
            <person name="Klenk H.-P."/>
        </authorList>
    </citation>
    <scope>NUCLEOTIDE SEQUENCE [LARGE SCALE GENOMIC DNA]</scope>
    <source>
        <strain evidence="4 5">DSM 18936</strain>
    </source>
</reference>
<feature type="domain" description="Ketoreductase" evidence="3">
    <location>
        <begin position="7"/>
        <end position="191"/>
    </location>
</feature>
<keyword evidence="2" id="KW-0560">Oxidoreductase</keyword>
<dbReference type="AlphaFoldDB" id="A0A4R7I488"/>
<dbReference type="InterPro" id="IPR020904">
    <property type="entry name" value="Sc_DH/Rdtase_CS"/>
</dbReference>
<dbReference type="PANTHER" id="PTHR43669:SF3">
    <property type="entry name" value="ALCOHOL DEHYDROGENASE, PUTATIVE (AFU_ORTHOLOGUE AFUA_3G03445)-RELATED"/>
    <property type="match status" value="1"/>
</dbReference>
<evidence type="ECO:0000256" key="1">
    <source>
        <dbReference type="ARBA" id="ARBA00006484"/>
    </source>
</evidence>
<name>A0A4R7I488_9ACTN</name>
<dbReference type="Proteomes" id="UP000294558">
    <property type="component" value="Unassembled WGS sequence"/>
</dbReference>
<dbReference type="SMART" id="SM00822">
    <property type="entry name" value="PKS_KR"/>
    <property type="match status" value="1"/>
</dbReference>
<dbReference type="FunFam" id="3.40.50.720:FF:000084">
    <property type="entry name" value="Short-chain dehydrogenase reductase"/>
    <property type="match status" value="1"/>
</dbReference>
<dbReference type="Gene3D" id="3.40.50.720">
    <property type="entry name" value="NAD(P)-binding Rossmann-like Domain"/>
    <property type="match status" value="1"/>
</dbReference>
<evidence type="ECO:0000256" key="2">
    <source>
        <dbReference type="ARBA" id="ARBA00023002"/>
    </source>
</evidence>
<dbReference type="InterPro" id="IPR036291">
    <property type="entry name" value="NAD(P)-bd_dom_sf"/>
</dbReference>
<dbReference type="Pfam" id="PF13561">
    <property type="entry name" value="adh_short_C2"/>
    <property type="match status" value="1"/>
</dbReference>
<evidence type="ECO:0000259" key="3">
    <source>
        <dbReference type="SMART" id="SM00822"/>
    </source>
</evidence>
<dbReference type="EMBL" id="SOAU01000001">
    <property type="protein sequence ID" value="TDT18080.1"/>
    <property type="molecule type" value="Genomic_DNA"/>
</dbReference>
<dbReference type="PANTHER" id="PTHR43669">
    <property type="entry name" value="5-KETO-D-GLUCONATE 5-REDUCTASE"/>
    <property type="match status" value="1"/>
</dbReference>
<dbReference type="SUPFAM" id="SSF51735">
    <property type="entry name" value="NAD(P)-binding Rossmann-fold domains"/>
    <property type="match status" value="1"/>
</dbReference>
<dbReference type="OrthoDB" id="286404at2"/>
<dbReference type="GO" id="GO:0016491">
    <property type="term" value="F:oxidoreductase activity"/>
    <property type="evidence" value="ECO:0007669"/>
    <property type="project" value="UniProtKB-KW"/>
</dbReference>
<dbReference type="InterPro" id="IPR002347">
    <property type="entry name" value="SDR_fam"/>
</dbReference>
<keyword evidence="5" id="KW-1185">Reference proteome</keyword>
<dbReference type="RefSeq" id="WP_133870322.1">
    <property type="nucleotide sequence ID" value="NZ_SOAU01000001.1"/>
</dbReference>
<dbReference type="PRINTS" id="PR00081">
    <property type="entry name" value="GDHRDH"/>
</dbReference>
<dbReference type="CDD" id="cd05233">
    <property type="entry name" value="SDR_c"/>
    <property type="match status" value="1"/>
</dbReference>
<sequence length="251" mass="26126">MIDLSGQVAVITGGNGGIGLGFAEGVAAAGASVAIWARNADKSADACERLRALGAEAVAITCDVGDEASVAAATAATVDQLGRIDICVANAGTSGGAAFTDLTLEEWRRVMSINLDGAFLTMRDCARRMIEQGNGGAMVAISSTSAVHGAPMTAHYGASKTALLGLVRATAVGLARHGIRVNAVLPGWTRTEMAEGGYQNDTFRDVTTKRTPVRRWATGDDYRELAAYLCDRTQIWHTGDQVVADGGYTIF</sequence>
<accession>A0A4R7I488</accession>
<dbReference type="InterPro" id="IPR057326">
    <property type="entry name" value="KR_dom"/>
</dbReference>
<comment type="caution">
    <text evidence="4">The sequence shown here is derived from an EMBL/GenBank/DDBJ whole genome shotgun (WGS) entry which is preliminary data.</text>
</comment>
<dbReference type="PROSITE" id="PS00061">
    <property type="entry name" value="ADH_SHORT"/>
    <property type="match status" value="1"/>
</dbReference>
<organism evidence="4 5">
    <name type="scientific">Ilumatobacter fluminis</name>
    <dbReference type="NCBI Taxonomy" id="467091"/>
    <lineage>
        <taxon>Bacteria</taxon>
        <taxon>Bacillati</taxon>
        <taxon>Actinomycetota</taxon>
        <taxon>Acidimicrobiia</taxon>
        <taxon>Acidimicrobiales</taxon>
        <taxon>Ilumatobacteraceae</taxon>
        <taxon>Ilumatobacter</taxon>
    </lineage>
</organism>
<comment type="similarity">
    <text evidence="1">Belongs to the short-chain dehydrogenases/reductases (SDR) family.</text>
</comment>
<gene>
    <name evidence="4" type="ORF">BDK89_3694</name>
</gene>
<evidence type="ECO:0000313" key="4">
    <source>
        <dbReference type="EMBL" id="TDT18080.1"/>
    </source>
</evidence>